<keyword evidence="1" id="KW-0812">Transmembrane</keyword>
<feature type="domain" description="YdbS-like PH" evidence="2">
    <location>
        <begin position="267"/>
        <end position="353"/>
    </location>
</feature>
<proteinExistence type="predicted"/>
<accession>A0A239YN82</accession>
<reference evidence="3 4" key="1">
    <citation type="submission" date="2017-06" db="EMBL/GenBank/DDBJ databases">
        <authorList>
            <consortium name="Pathogen Informatics"/>
        </authorList>
    </citation>
    <scope>NUCLEOTIDE SEQUENCE [LARGE SCALE GENOMIC DNA]</scope>
    <source>
        <strain evidence="3 4">NCTC13839</strain>
    </source>
</reference>
<dbReference type="PANTHER" id="PTHR34473:SF2">
    <property type="entry name" value="UPF0699 TRANSMEMBRANE PROTEIN YDBT"/>
    <property type="match status" value="1"/>
</dbReference>
<keyword evidence="4" id="KW-1185">Reference proteome</keyword>
<sequence>MFSPQKLHPISYVTDFVRSLKSNIFPLIIGLFSLFSNGLDNFWDAIFPLSILSISFIYSIYNSIKIYNTRYWIEDDQLIMVWGVFSKNRKELNIERIQSVDTSQNIIHQLLGGVNLSVKTASDGIELDTITKKQSEELSNYLKKRKTILENSKDTHADSQTFESTEHIIRDESDELEIETDAALFFKLSNIDLLKMSFTSGGILIVFAAIGSLYGFSTQFIDVSGYITPLIDKVINLTTAIIFIGLIGLILSYIIGSFIVFIKNYKYQLTFDGELLVVKYGLFTVQKRTVPIKRIQALKEEQSLFRKLIGYTKISAIITTDGHFDNLDEDHVGNVTILPFIKKKDAFQLLEQIVPQFKFESVNQGLPLQGIRRRVFVPSILIILITIPIQIYLWSYSWIIALGLILIGIGYASVITLKSGYKVNNQFISILMATPFAYETIWVNKEKILTLQLNENPIIKRKNIAHFNIQIAYGNTQMTKGLKFVKKKDVLSIYDWYNEKEVEINASNT</sequence>
<feature type="transmembrane region" description="Helical" evidence="1">
    <location>
        <begin position="399"/>
        <end position="417"/>
    </location>
</feature>
<protein>
    <submittedName>
        <fullName evidence="3">Membrane-flanked domain-containing protein</fullName>
    </submittedName>
</protein>
<dbReference type="Pfam" id="PF03703">
    <property type="entry name" value="bPH_2"/>
    <property type="match status" value="2"/>
</dbReference>
<dbReference type="KEGG" id="sste:SAMEA4384403_0677"/>
<keyword evidence="1" id="KW-1133">Transmembrane helix</keyword>
<dbReference type="PIRSF" id="PIRSF026631">
    <property type="entry name" value="UCP026631"/>
    <property type="match status" value="1"/>
</dbReference>
<dbReference type="PANTHER" id="PTHR34473">
    <property type="entry name" value="UPF0699 TRANSMEMBRANE PROTEIN YDBS"/>
    <property type="match status" value="1"/>
</dbReference>
<dbReference type="Proteomes" id="UP000242084">
    <property type="component" value="Chromosome 1"/>
</dbReference>
<dbReference type="InterPro" id="IPR005182">
    <property type="entry name" value="YdbS-like_PH"/>
</dbReference>
<gene>
    <name evidence="3" type="ORF">SAMEA4384403_00677</name>
</gene>
<keyword evidence="1" id="KW-0472">Membrane</keyword>
<evidence type="ECO:0000313" key="3">
    <source>
        <dbReference type="EMBL" id="SNV60691.1"/>
    </source>
</evidence>
<name>A0A239YN82_9STAP</name>
<feature type="transmembrane region" description="Helical" evidence="1">
    <location>
        <begin position="193"/>
        <end position="214"/>
    </location>
</feature>
<feature type="transmembrane region" description="Helical" evidence="1">
    <location>
        <begin position="234"/>
        <end position="262"/>
    </location>
</feature>
<organism evidence="3 4">
    <name type="scientific">Mammaliicoccus stepanovicii</name>
    <dbReference type="NCBI Taxonomy" id="643214"/>
    <lineage>
        <taxon>Bacteria</taxon>
        <taxon>Bacillati</taxon>
        <taxon>Bacillota</taxon>
        <taxon>Bacilli</taxon>
        <taxon>Bacillales</taxon>
        <taxon>Staphylococcaceae</taxon>
        <taxon>Mammaliicoccus</taxon>
    </lineage>
</organism>
<dbReference type="InterPro" id="IPR014529">
    <property type="entry name" value="UCP026631"/>
</dbReference>
<feature type="transmembrane region" description="Helical" evidence="1">
    <location>
        <begin position="375"/>
        <end position="393"/>
    </location>
</feature>
<evidence type="ECO:0000313" key="4">
    <source>
        <dbReference type="Proteomes" id="UP000242084"/>
    </source>
</evidence>
<feature type="domain" description="YdbS-like PH" evidence="2">
    <location>
        <begin position="67"/>
        <end position="142"/>
    </location>
</feature>
<evidence type="ECO:0000256" key="1">
    <source>
        <dbReference type="SAM" id="Phobius"/>
    </source>
</evidence>
<dbReference type="AlphaFoldDB" id="A0A239YN82"/>
<dbReference type="EMBL" id="LT906462">
    <property type="protein sequence ID" value="SNV60691.1"/>
    <property type="molecule type" value="Genomic_DNA"/>
</dbReference>
<feature type="transmembrane region" description="Helical" evidence="1">
    <location>
        <begin position="45"/>
        <end position="64"/>
    </location>
</feature>
<evidence type="ECO:0000259" key="2">
    <source>
        <dbReference type="Pfam" id="PF03703"/>
    </source>
</evidence>